<dbReference type="PANTHER" id="PTHR35802:SF1">
    <property type="entry name" value="PROTEASE SYNTHASE AND SPORULATION PROTEIN PAI 2"/>
    <property type="match status" value="1"/>
</dbReference>
<dbReference type="Proteomes" id="UP001429564">
    <property type="component" value="Unassembled WGS sequence"/>
</dbReference>
<dbReference type="EMBL" id="QHLQ01000004">
    <property type="protein sequence ID" value="NIZ60514.1"/>
    <property type="molecule type" value="Genomic_DNA"/>
</dbReference>
<dbReference type="SUPFAM" id="SSF50475">
    <property type="entry name" value="FMN-binding split barrel"/>
    <property type="match status" value="1"/>
</dbReference>
<reference evidence="1 2" key="1">
    <citation type="submission" date="2018-05" db="EMBL/GenBank/DDBJ databases">
        <authorList>
            <person name="Zhang Y.-J."/>
        </authorList>
    </citation>
    <scope>NUCLEOTIDE SEQUENCE [LARGE SCALE GENOMIC DNA]</scope>
    <source>
        <strain evidence="1 2">CY04</strain>
    </source>
</reference>
<dbReference type="RefSeq" id="WP_167683086.1">
    <property type="nucleotide sequence ID" value="NZ_QHLQ01000004.1"/>
</dbReference>
<evidence type="ECO:0000313" key="1">
    <source>
        <dbReference type="EMBL" id="NIZ60514.1"/>
    </source>
</evidence>
<name>A0ABX0W6U7_9RHOB</name>
<dbReference type="PIRSF" id="PIRSF010372">
    <property type="entry name" value="PaiB"/>
    <property type="match status" value="1"/>
</dbReference>
<dbReference type="Gene3D" id="2.30.110.10">
    <property type="entry name" value="Electron Transport, Fmn-binding Protein, Chain A"/>
    <property type="match status" value="1"/>
</dbReference>
<protein>
    <submittedName>
        <fullName evidence="1">Negative transcriptional regulator</fullName>
    </submittedName>
</protein>
<dbReference type="Pfam" id="PF04299">
    <property type="entry name" value="FMN_bind_2"/>
    <property type="match status" value="1"/>
</dbReference>
<dbReference type="InterPro" id="IPR007396">
    <property type="entry name" value="TR_PAI2-type"/>
</dbReference>
<dbReference type="InterPro" id="IPR012349">
    <property type="entry name" value="Split_barrel_FMN-bd"/>
</dbReference>
<keyword evidence="2" id="KW-1185">Reference proteome</keyword>
<sequence length="207" mass="23133">MHPNQVFHDAETKQNLDFARSRAFGVLAVSADGAPLISHVPFLLSEDGQWAELHMVRSNPIARSLKSPMPARIAVSGPDGYVSPDWYAVDDQVPTWNYVAVHLTGELELRPPEEMRDLLDRQSAFYESHLLPKPPWSTGKMTPEVLDKMMRMIVPARMHVTDVDGTWKLSQNKQDAARYGVAEQIETSLGGEQKALSDLMLGRIKAT</sequence>
<accession>A0ABX0W6U7</accession>
<proteinExistence type="predicted"/>
<evidence type="ECO:0000313" key="2">
    <source>
        <dbReference type="Proteomes" id="UP001429564"/>
    </source>
</evidence>
<gene>
    <name evidence="1" type="ORF">DL239_05940</name>
</gene>
<organism evidence="1 2">
    <name type="scientific">Parasedimentitalea denitrificans</name>
    <dbReference type="NCBI Taxonomy" id="2211118"/>
    <lineage>
        <taxon>Bacteria</taxon>
        <taxon>Pseudomonadati</taxon>
        <taxon>Pseudomonadota</taxon>
        <taxon>Alphaproteobacteria</taxon>
        <taxon>Rhodobacterales</taxon>
        <taxon>Paracoccaceae</taxon>
        <taxon>Parasedimentitalea</taxon>
    </lineage>
</organism>
<dbReference type="PANTHER" id="PTHR35802">
    <property type="entry name" value="PROTEASE SYNTHASE AND SPORULATION PROTEIN PAI 2"/>
    <property type="match status" value="1"/>
</dbReference>
<comment type="caution">
    <text evidence="1">The sequence shown here is derived from an EMBL/GenBank/DDBJ whole genome shotgun (WGS) entry which is preliminary data.</text>
</comment>